<dbReference type="AlphaFoldDB" id="A0A9N9PX62"/>
<dbReference type="OrthoDB" id="3542212at2759"/>
<dbReference type="EMBL" id="CAJVRL010000078">
    <property type="protein sequence ID" value="CAG8957322.1"/>
    <property type="molecule type" value="Genomic_DNA"/>
</dbReference>
<feature type="compositionally biased region" description="Low complexity" evidence="1">
    <location>
        <begin position="11"/>
        <end position="25"/>
    </location>
</feature>
<dbReference type="Proteomes" id="UP000696280">
    <property type="component" value="Unassembled WGS sequence"/>
</dbReference>
<evidence type="ECO:0000256" key="1">
    <source>
        <dbReference type="SAM" id="MobiDB-lite"/>
    </source>
</evidence>
<evidence type="ECO:0008006" key="4">
    <source>
        <dbReference type="Google" id="ProtNLM"/>
    </source>
</evidence>
<feature type="region of interest" description="Disordered" evidence="1">
    <location>
        <begin position="1"/>
        <end position="25"/>
    </location>
</feature>
<proteinExistence type="predicted"/>
<gene>
    <name evidence="2" type="ORF">HYFRA_00010745</name>
</gene>
<evidence type="ECO:0000313" key="2">
    <source>
        <dbReference type="EMBL" id="CAG8957322.1"/>
    </source>
</evidence>
<accession>A0A9N9PX62</accession>
<keyword evidence="3" id="KW-1185">Reference proteome</keyword>
<comment type="caution">
    <text evidence="2">The sequence shown here is derived from an EMBL/GenBank/DDBJ whole genome shotgun (WGS) entry which is preliminary data.</text>
</comment>
<reference evidence="2" key="1">
    <citation type="submission" date="2021-07" db="EMBL/GenBank/DDBJ databases">
        <authorList>
            <person name="Durling M."/>
        </authorList>
    </citation>
    <scope>NUCLEOTIDE SEQUENCE</scope>
</reference>
<sequence length="245" mass="26976">MPILELTHLRTPSTPSNTPAPSKPSITTALQQVRTHLAAKVHATHSRFYTPIPSSTQLSPSTLSKDDDKTLDIYILASWPSLKAHTDFLQNPVLRDEVLGAQEGILGFIQGEHYELTHTPTIHPSSYNPSTSSSKSPIIENLMGRLPLTSPILVLTRIEIPPRGEEKSPGHMALDSHRMNLQKRGGGYASLILLDDADATSKKRCYIILSGWESISSYTSWREESGVDSEGCVEVLVLQDLERGE</sequence>
<organism evidence="2 3">
    <name type="scientific">Hymenoscyphus fraxineus</name>
    <dbReference type="NCBI Taxonomy" id="746836"/>
    <lineage>
        <taxon>Eukaryota</taxon>
        <taxon>Fungi</taxon>
        <taxon>Dikarya</taxon>
        <taxon>Ascomycota</taxon>
        <taxon>Pezizomycotina</taxon>
        <taxon>Leotiomycetes</taxon>
        <taxon>Helotiales</taxon>
        <taxon>Helotiaceae</taxon>
        <taxon>Hymenoscyphus</taxon>
    </lineage>
</organism>
<evidence type="ECO:0000313" key="3">
    <source>
        <dbReference type="Proteomes" id="UP000696280"/>
    </source>
</evidence>
<protein>
    <recommendedName>
        <fullName evidence="4">ABM domain-containing protein</fullName>
    </recommendedName>
</protein>
<name>A0A9N9PX62_9HELO</name>